<dbReference type="GO" id="GO:0048366">
    <property type="term" value="P:leaf development"/>
    <property type="evidence" value="ECO:0007669"/>
    <property type="project" value="TreeGrafter"/>
</dbReference>
<dbReference type="GO" id="GO:0045165">
    <property type="term" value="P:cell fate commitment"/>
    <property type="evidence" value="ECO:0007669"/>
    <property type="project" value="TreeGrafter"/>
</dbReference>
<dbReference type="Proteomes" id="UP001180020">
    <property type="component" value="Unassembled WGS sequence"/>
</dbReference>
<reference evidence="2" key="2">
    <citation type="submission" date="2023-06" db="EMBL/GenBank/DDBJ databases">
        <authorList>
            <person name="Ma L."/>
            <person name="Liu K.-W."/>
            <person name="Li Z."/>
            <person name="Hsiao Y.-Y."/>
            <person name="Qi Y."/>
            <person name="Fu T."/>
            <person name="Tang G."/>
            <person name="Zhang D."/>
            <person name="Sun W.-H."/>
            <person name="Liu D.-K."/>
            <person name="Li Y."/>
            <person name="Chen G.-Z."/>
            <person name="Liu X.-D."/>
            <person name="Liao X.-Y."/>
            <person name="Jiang Y.-T."/>
            <person name="Yu X."/>
            <person name="Hao Y."/>
            <person name="Huang J."/>
            <person name="Zhao X.-W."/>
            <person name="Ke S."/>
            <person name="Chen Y.-Y."/>
            <person name="Wu W.-L."/>
            <person name="Hsu J.-L."/>
            <person name="Lin Y.-F."/>
            <person name="Huang M.-D."/>
            <person name="Li C.-Y."/>
            <person name="Huang L."/>
            <person name="Wang Z.-W."/>
            <person name="Zhao X."/>
            <person name="Zhong W.-Y."/>
            <person name="Peng D.-H."/>
            <person name="Ahmad S."/>
            <person name="Lan S."/>
            <person name="Zhang J.-S."/>
            <person name="Tsai W.-C."/>
            <person name="Van De Peer Y."/>
            <person name="Liu Z.-J."/>
        </authorList>
    </citation>
    <scope>NUCLEOTIDE SEQUENCE</scope>
    <source>
        <strain evidence="2">CP</strain>
        <tissue evidence="2">Leaves</tissue>
    </source>
</reference>
<dbReference type="AlphaFoldDB" id="A0AAV9D6K4"/>
<sequence length="200" mass="22644">MSKVQVPNGKFFGTHLVRCGHCLGDFDIMIPGPHVDSQSSDYQSGIQIQSLCSKHNTLPSFASSSTSSQLTTATTHHVVKPPEKKHRLPSAYNRFMNINFSTNNDKNASTGRRFNESKRPNPISLIVKHLAWLRRTGQDVLLVHNLRRSLIARALILQSLQLVTMREFMDLSWELIIDVVLDLNKQMKELLHGTTNLKNM</sequence>
<reference evidence="2" key="1">
    <citation type="journal article" date="2023" name="Nat. Commun.">
        <title>Diploid and tetraploid genomes of Acorus and the evolution of monocots.</title>
        <authorList>
            <person name="Ma L."/>
            <person name="Liu K.W."/>
            <person name="Li Z."/>
            <person name="Hsiao Y.Y."/>
            <person name="Qi Y."/>
            <person name="Fu T."/>
            <person name="Tang G.D."/>
            <person name="Zhang D."/>
            <person name="Sun W.H."/>
            <person name="Liu D.K."/>
            <person name="Li Y."/>
            <person name="Chen G.Z."/>
            <person name="Liu X.D."/>
            <person name="Liao X.Y."/>
            <person name="Jiang Y.T."/>
            <person name="Yu X."/>
            <person name="Hao Y."/>
            <person name="Huang J."/>
            <person name="Zhao X.W."/>
            <person name="Ke S."/>
            <person name="Chen Y.Y."/>
            <person name="Wu W.L."/>
            <person name="Hsu J.L."/>
            <person name="Lin Y.F."/>
            <person name="Huang M.D."/>
            <person name="Li C.Y."/>
            <person name="Huang L."/>
            <person name="Wang Z.W."/>
            <person name="Zhao X."/>
            <person name="Zhong W.Y."/>
            <person name="Peng D.H."/>
            <person name="Ahmad S."/>
            <person name="Lan S."/>
            <person name="Zhang J.S."/>
            <person name="Tsai W.C."/>
            <person name="Van de Peer Y."/>
            <person name="Liu Z.J."/>
        </authorList>
    </citation>
    <scope>NUCLEOTIDE SEQUENCE</scope>
    <source>
        <strain evidence="2">CP</strain>
    </source>
</reference>
<organism evidence="2 3">
    <name type="scientific">Acorus calamus</name>
    <name type="common">Sweet flag</name>
    <dbReference type="NCBI Taxonomy" id="4465"/>
    <lineage>
        <taxon>Eukaryota</taxon>
        <taxon>Viridiplantae</taxon>
        <taxon>Streptophyta</taxon>
        <taxon>Embryophyta</taxon>
        <taxon>Tracheophyta</taxon>
        <taxon>Spermatophyta</taxon>
        <taxon>Magnoliopsida</taxon>
        <taxon>Liliopsida</taxon>
        <taxon>Acoraceae</taxon>
        <taxon>Acorus</taxon>
    </lineage>
</organism>
<feature type="domain" description="YABBY protein C-terminal" evidence="1">
    <location>
        <begin position="71"/>
        <end position="96"/>
    </location>
</feature>
<gene>
    <name evidence="2" type="ORF">QJS10_CPB15g01667</name>
</gene>
<dbReference type="InterPro" id="IPR006780">
    <property type="entry name" value="YABBY"/>
</dbReference>
<evidence type="ECO:0000313" key="2">
    <source>
        <dbReference type="EMBL" id="KAK1297246.1"/>
    </source>
</evidence>
<dbReference type="GO" id="GO:0005634">
    <property type="term" value="C:nucleus"/>
    <property type="evidence" value="ECO:0007669"/>
    <property type="project" value="TreeGrafter"/>
</dbReference>
<dbReference type="PANTHER" id="PTHR31675">
    <property type="entry name" value="PROTEIN YABBY 6-RELATED"/>
    <property type="match status" value="1"/>
</dbReference>
<dbReference type="GO" id="GO:0048479">
    <property type="term" value="P:style development"/>
    <property type="evidence" value="ECO:0007669"/>
    <property type="project" value="TreeGrafter"/>
</dbReference>
<evidence type="ECO:0000313" key="3">
    <source>
        <dbReference type="Proteomes" id="UP001180020"/>
    </source>
</evidence>
<dbReference type="PANTHER" id="PTHR31675:SF1">
    <property type="entry name" value="PROTEIN CRABS CLAW"/>
    <property type="match status" value="1"/>
</dbReference>
<dbReference type="EMBL" id="JAUJYO010000015">
    <property type="protein sequence ID" value="KAK1297246.1"/>
    <property type="molecule type" value="Genomic_DNA"/>
</dbReference>
<dbReference type="InterPro" id="IPR056775">
    <property type="entry name" value="YABBY_C"/>
</dbReference>
<name>A0AAV9D6K4_ACOCL</name>
<dbReference type="GO" id="GO:0010582">
    <property type="term" value="P:floral meristem determinacy"/>
    <property type="evidence" value="ECO:0007669"/>
    <property type="project" value="TreeGrafter"/>
</dbReference>
<accession>A0AAV9D6K4</accession>
<proteinExistence type="predicted"/>
<dbReference type="Pfam" id="PF04690">
    <property type="entry name" value="YABBY"/>
    <property type="match status" value="1"/>
</dbReference>
<keyword evidence="3" id="KW-1185">Reference proteome</keyword>
<comment type="caution">
    <text evidence="2">The sequence shown here is derived from an EMBL/GenBank/DDBJ whole genome shotgun (WGS) entry which is preliminary data.</text>
</comment>
<evidence type="ECO:0000259" key="1">
    <source>
        <dbReference type="Pfam" id="PF04690"/>
    </source>
</evidence>
<protein>
    <recommendedName>
        <fullName evidence="1">YABBY protein C-terminal domain-containing protein</fullName>
    </recommendedName>
</protein>